<proteinExistence type="predicted"/>
<evidence type="ECO:0000256" key="1">
    <source>
        <dbReference type="SAM" id="Phobius"/>
    </source>
</evidence>
<keyword evidence="1" id="KW-0472">Membrane</keyword>
<keyword evidence="1" id="KW-1133">Transmembrane helix</keyword>
<comment type="caution">
    <text evidence="2">The sequence shown here is derived from an EMBL/GenBank/DDBJ whole genome shotgun (WGS) entry which is preliminary data.</text>
</comment>
<reference evidence="3" key="1">
    <citation type="journal article" date="2019" name="Int. J. Syst. Evol. Microbiol.">
        <title>The Global Catalogue of Microorganisms (GCM) 10K type strain sequencing project: providing services to taxonomists for standard genome sequencing and annotation.</title>
        <authorList>
            <consortium name="The Broad Institute Genomics Platform"/>
            <consortium name="The Broad Institute Genome Sequencing Center for Infectious Disease"/>
            <person name="Wu L."/>
            <person name="Ma J."/>
        </authorList>
    </citation>
    <scope>NUCLEOTIDE SEQUENCE [LARGE SCALE GENOMIC DNA]</scope>
    <source>
        <strain evidence="3">JCM 19635</strain>
    </source>
</reference>
<keyword evidence="3" id="KW-1185">Reference proteome</keyword>
<dbReference type="EMBL" id="JBHTEK010000001">
    <property type="protein sequence ID" value="MFC7666763.1"/>
    <property type="molecule type" value="Genomic_DNA"/>
</dbReference>
<accession>A0ABW2TZS9</accession>
<sequence>MWQVMAANHLLYWVVALEVLRSPRPANQAGWARQVVLLSAVALSFMSGLYYMYAIATTGTYH</sequence>
<dbReference type="Proteomes" id="UP001596513">
    <property type="component" value="Unassembled WGS sequence"/>
</dbReference>
<protein>
    <recommendedName>
        <fullName evidence="4">DUF420 domain-containing protein</fullName>
    </recommendedName>
</protein>
<organism evidence="2 3">
    <name type="scientific">Hymenobacter humi</name>
    <dbReference type="NCBI Taxonomy" id="1411620"/>
    <lineage>
        <taxon>Bacteria</taxon>
        <taxon>Pseudomonadati</taxon>
        <taxon>Bacteroidota</taxon>
        <taxon>Cytophagia</taxon>
        <taxon>Cytophagales</taxon>
        <taxon>Hymenobacteraceae</taxon>
        <taxon>Hymenobacter</taxon>
    </lineage>
</organism>
<evidence type="ECO:0000313" key="2">
    <source>
        <dbReference type="EMBL" id="MFC7666763.1"/>
    </source>
</evidence>
<feature type="transmembrane region" description="Helical" evidence="1">
    <location>
        <begin position="31"/>
        <end position="53"/>
    </location>
</feature>
<keyword evidence="1" id="KW-0812">Transmembrane</keyword>
<name>A0ABW2TZS9_9BACT</name>
<dbReference type="RefSeq" id="WP_380200737.1">
    <property type="nucleotide sequence ID" value="NZ_JBHTEK010000001.1"/>
</dbReference>
<gene>
    <name evidence="2" type="ORF">ACFQT0_04520</name>
</gene>
<evidence type="ECO:0000313" key="3">
    <source>
        <dbReference type="Proteomes" id="UP001596513"/>
    </source>
</evidence>
<evidence type="ECO:0008006" key="4">
    <source>
        <dbReference type="Google" id="ProtNLM"/>
    </source>
</evidence>